<dbReference type="PANTHER" id="PTHR33327">
    <property type="entry name" value="ENDONUCLEASE"/>
    <property type="match status" value="1"/>
</dbReference>
<accession>A0A8X6MX86</accession>
<sequence length="83" mass="9200">MSYEDSAAAINIARVLVKILPFWRGNSEIWFTQMGSQFILAGIAMEITKFHHVISVLQPEESDIVGDIILSSPAEKQTLPIKG</sequence>
<evidence type="ECO:0000313" key="2">
    <source>
        <dbReference type="EMBL" id="GFS82675.1"/>
    </source>
</evidence>
<dbReference type="Proteomes" id="UP000887013">
    <property type="component" value="Unassembled WGS sequence"/>
</dbReference>
<dbReference type="OrthoDB" id="6423925at2759"/>
<dbReference type="EMBL" id="BMAW01051852">
    <property type="protein sequence ID" value="GFS82675.1"/>
    <property type="molecule type" value="Genomic_DNA"/>
</dbReference>
<protein>
    <submittedName>
        <fullName evidence="2">Peptidase A2 domain-containing protein</fullName>
    </submittedName>
</protein>
<comment type="caution">
    <text evidence="2">The sequence shown here is derived from an EMBL/GenBank/DDBJ whole genome shotgun (WGS) entry which is preliminary data.</text>
</comment>
<dbReference type="AlphaFoldDB" id="A0A8X6MX86"/>
<gene>
    <name evidence="2" type="primary">AVEN_203532_1</name>
    <name evidence="2" type="ORF">NPIL_700841</name>
</gene>
<organism evidence="2 3">
    <name type="scientific">Nephila pilipes</name>
    <name type="common">Giant wood spider</name>
    <name type="synonym">Nephila maculata</name>
    <dbReference type="NCBI Taxonomy" id="299642"/>
    <lineage>
        <taxon>Eukaryota</taxon>
        <taxon>Metazoa</taxon>
        <taxon>Ecdysozoa</taxon>
        <taxon>Arthropoda</taxon>
        <taxon>Chelicerata</taxon>
        <taxon>Arachnida</taxon>
        <taxon>Araneae</taxon>
        <taxon>Araneomorphae</taxon>
        <taxon>Entelegynae</taxon>
        <taxon>Araneoidea</taxon>
        <taxon>Nephilidae</taxon>
        <taxon>Nephila</taxon>
    </lineage>
</organism>
<name>A0A8X6MX86_NEPPI</name>
<evidence type="ECO:0000313" key="3">
    <source>
        <dbReference type="Proteomes" id="UP000887013"/>
    </source>
</evidence>
<dbReference type="Pfam" id="PF23055">
    <property type="entry name" value="DUF7041"/>
    <property type="match status" value="1"/>
</dbReference>
<feature type="domain" description="DUF7041" evidence="1">
    <location>
        <begin position="20"/>
        <end position="77"/>
    </location>
</feature>
<evidence type="ECO:0000259" key="1">
    <source>
        <dbReference type="Pfam" id="PF23055"/>
    </source>
</evidence>
<reference evidence="2" key="1">
    <citation type="submission" date="2020-08" db="EMBL/GenBank/DDBJ databases">
        <title>Multicomponent nature underlies the extraordinary mechanical properties of spider dragline silk.</title>
        <authorList>
            <person name="Kono N."/>
            <person name="Nakamura H."/>
            <person name="Mori M."/>
            <person name="Yoshida Y."/>
            <person name="Ohtoshi R."/>
            <person name="Malay A.D."/>
            <person name="Moran D.A.P."/>
            <person name="Tomita M."/>
            <person name="Numata K."/>
            <person name="Arakawa K."/>
        </authorList>
    </citation>
    <scope>NUCLEOTIDE SEQUENCE</scope>
</reference>
<dbReference type="InterPro" id="IPR055469">
    <property type="entry name" value="DUF7041"/>
</dbReference>
<keyword evidence="3" id="KW-1185">Reference proteome</keyword>
<dbReference type="PANTHER" id="PTHR33327:SF3">
    <property type="entry name" value="RNA-DIRECTED DNA POLYMERASE"/>
    <property type="match status" value="1"/>
</dbReference>
<proteinExistence type="predicted"/>